<feature type="non-terminal residue" evidence="1">
    <location>
        <position position="1"/>
    </location>
</feature>
<protein>
    <submittedName>
        <fullName evidence="1">Small nuclear RNA activating complex, polypeptide 3</fullName>
    </submittedName>
</protein>
<proteinExistence type="predicted"/>
<dbReference type="Proteomes" id="UP001476798">
    <property type="component" value="Unassembled WGS sequence"/>
</dbReference>
<evidence type="ECO:0000313" key="2">
    <source>
        <dbReference type="Proteomes" id="UP001476798"/>
    </source>
</evidence>
<accession>A0ABV0N5H6</accession>
<organism evidence="1 2">
    <name type="scientific">Goodea atripinnis</name>
    <dbReference type="NCBI Taxonomy" id="208336"/>
    <lineage>
        <taxon>Eukaryota</taxon>
        <taxon>Metazoa</taxon>
        <taxon>Chordata</taxon>
        <taxon>Craniata</taxon>
        <taxon>Vertebrata</taxon>
        <taxon>Euteleostomi</taxon>
        <taxon>Actinopterygii</taxon>
        <taxon>Neopterygii</taxon>
        <taxon>Teleostei</taxon>
        <taxon>Neoteleostei</taxon>
        <taxon>Acanthomorphata</taxon>
        <taxon>Ovalentaria</taxon>
        <taxon>Atherinomorphae</taxon>
        <taxon>Cyprinodontiformes</taxon>
        <taxon>Goodeidae</taxon>
        <taxon>Goodea</taxon>
    </lineage>
</organism>
<dbReference type="EMBL" id="JAHRIO010023348">
    <property type="protein sequence ID" value="MEQ2166316.1"/>
    <property type="molecule type" value="Genomic_DNA"/>
</dbReference>
<evidence type="ECO:0000313" key="1">
    <source>
        <dbReference type="EMBL" id="MEQ2166316.1"/>
    </source>
</evidence>
<reference evidence="1 2" key="1">
    <citation type="submission" date="2021-06" db="EMBL/GenBank/DDBJ databases">
        <authorList>
            <person name="Palmer J.M."/>
        </authorList>
    </citation>
    <scope>NUCLEOTIDE SEQUENCE [LARGE SCALE GENOMIC DNA]</scope>
    <source>
        <strain evidence="1 2">GA_2019</strain>
        <tissue evidence="1">Muscle</tissue>
    </source>
</reference>
<keyword evidence="2" id="KW-1185">Reference proteome</keyword>
<gene>
    <name evidence="1" type="primary">SNAPC3</name>
    <name evidence="1" type="ORF">GOODEAATRI_026715</name>
</gene>
<comment type="caution">
    <text evidence="1">The sequence shown here is derived from an EMBL/GenBank/DDBJ whole genome shotgun (WGS) entry which is preliminary data.</text>
</comment>
<name>A0ABV0N5H6_9TELE</name>
<sequence>FNYVRPHMTLLMTGSHTLAELRDAICCVSDLQVCGEFSSTPDMAPDFISKVSTAVAPCCTLTQA</sequence>